<keyword evidence="2" id="KW-1185">Reference proteome</keyword>
<dbReference type="EMBL" id="JBICCN010000078">
    <property type="protein sequence ID" value="KAL3095840.1"/>
    <property type="molecule type" value="Genomic_DNA"/>
</dbReference>
<proteinExistence type="predicted"/>
<dbReference type="AlphaFoldDB" id="A0ABD2JYW3"/>
<reference evidence="1 2" key="1">
    <citation type="submission" date="2024-10" db="EMBL/GenBank/DDBJ databases">
        <authorList>
            <person name="Kim D."/>
        </authorList>
    </citation>
    <scope>NUCLEOTIDE SEQUENCE [LARGE SCALE GENOMIC DNA]</scope>
    <source>
        <strain evidence="1">Taebaek</strain>
    </source>
</reference>
<protein>
    <submittedName>
        <fullName evidence="1">Uncharacterized protein</fullName>
    </submittedName>
</protein>
<sequence length="95" mass="10597">MYAKFIIAVSDRMVVAGEKSFDQQFLIAKCTIAGKPIICGTQMLGCWLYKHNPSEDSRIADRHAQCAFEAFTPIDGKQMAEKVPELECQTQLGLN</sequence>
<evidence type="ECO:0000313" key="1">
    <source>
        <dbReference type="EMBL" id="KAL3095840.1"/>
    </source>
</evidence>
<organism evidence="1 2">
    <name type="scientific">Heterodera schachtii</name>
    <name type="common">Sugarbeet cyst nematode worm</name>
    <name type="synonym">Tylenchus schachtii</name>
    <dbReference type="NCBI Taxonomy" id="97005"/>
    <lineage>
        <taxon>Eukaryota</taxon>
        <taxon>Metazoa</taxon>
        <taxon>Ecdysozoa</taxon>
        <taxon>Nematoda</taxon>
        <taxon>Chromadorea</taxon>
        <taxon>Rhabditida</taxon>
        <taxon>Tylenchina</taxon>
        <taxon>Tylenchomorpha</taxon>
        <taxon>Tylenchoidea</taxon>
        <taxon>Heteroderidae</taxon>
        <taxon>Heteroderinae</taxon>
        <taxon>Heterodera</taxon>
    </lineage>
</organism>
<gene>
    <name evidence="1" type="ORF">niasHS_005599</name>
</gene>
<comment type="caution">
    <text evidence="1">The sequence shown here is derived from an EMBL/GenBank/DDBJ whole genome shotgun (WGS) entry which is preliminary data.</text>
</comment>
<name>A0ABD2JYW3_HETSC</name>
<dbReference type="Proteomes" id="UP001620645">
    <property type="component" value="Unassembled WGS sequence"/>
</dbReference>
<accession>A0ABD2JYW3</accession>
<evidence type="ECO:0000313" key="2">
    <source>
        <dbReference type="Proteomes" id="UP001620645"/>
    </source>
</evidence>